<keyword evidence="10" id="KW-1185">Reference proteome</keyword>
<dbReference type="InterPro" id="IPR051679">
    <property type="entry name" value="DASS-Related_Transporters"/>
</dbReference>
<dbReference type="Pfam" id="PF03600">
    <property type="entry name" value="CitMHS"/>
    <property type="match status" value="1"/>
</dbReference>
<evidence type="ECO:0000256" key="2">
    <source>
        <dbReference type="ARBA" id="ARBA00022448"/>
    </source>
</evidence>
<evidence type="ECO:0000256" key="1">
    <source>
        <dbReference type="ARBA" id="ARBA00004141"/>
    </source>
</evidence>
<evidence type="ECO:0000256" key="3">
    <source>
        <dbReference type="ARBA" id="ARBA00022692"/>
    </source>
</evidence>
<dbReference type="Gene3D" id="3.30.70.1450">
    <property type="entry name" value="Regulator of K+ conductance, C-terminal domain"/>
    <property type="match status" value="2"/>
</dbReference>
<feature type="domain" description="RCK C-terminal" evidence="8">
    <location>
        <begin position="223"/>
        <end position="308"/>
    </location>
</feature>
<accession>A0A1G7C886</accession>
<evidence type="ECO:0000313" key="10">
    <source>
        <dbReference type="Proteomes" id="UP000198925"/>
    </source>
</evidence>
<gene>
    <name evidence="9" type="ORF">SAMN04487779_10306</name>
</gene>
<evidence type="ECO:0000256" key="5">
    <source>
        <dbReference type="ARBA" id="ARBA00022989"/>
    </source>
</evidence>
<dbReference type="GO" id="GO:0008324">
    <property type="term" value="F:monoatomic cation transmembrane transporter activity"/>
    <property type="evidence" value="ECO:0007669"/>
    <property type="project" value="InterPro"/>
</dbReference>
<feature type="transmembrane region" description="Helical" evidence="7">
    <location>
        <begin position="114"/>
        <end position="140"/>
    </location>
</feature>
<dbReference type="Proteomes" id="UP000198925">
    <property type="component" value="Unassembled WGS sequence"/>
</dbReference>
<keyword evidence="5 7" id="KW-1133">Transmembrane helix</keyword>
<dbReference type="PANTHER" id="PTHR43652:SF2">
    <property type="entry name" value="BASIC AMINO ACID ANTIPORTER YFCC-RELATED"/>
    <property type="match status" value="1"/>
</dbReference>
<feature type="transmembrane region" description="Helical" evidence="7">
    <location>
        <begin position="198"/>
        <end position="217"/>
    </location>
</feature>
<feature type="transmembrane region" description="Helical" evidence="7">
    <location>
        <begin position="509"/>
        <end position="535"/>
    </location>
</feature>
<feature type="domain" description="RCK C-terminal" evidence="8">
    <location>
        <begin position="316"/>
        <end position="400"/>
    </location>
</feature>
<feature type="transmembrane region" description="Helical" evidence="7">
    <location>
        <begin position="547"/>
        <end position="566"/>
    </location>
</feature>
<keyword evidence="2" id="KW-0813">Transport</keyword>
<feature type="transmembrane region" description="Helical" evidence="7">
    <location>
        <begin position="586"/>
        <end position="608"/>
    </location>
</feature>
<reference evidence="9 10" key="1">
    <citation type="submission" date="2016-10" db="EMBL/GenBank/DDBJ databases">
        <authorList>
            <person name="de Groot N.N."/>
        </authorList>
    </citation>
    <scope>NUCLEOTIDE SEQUENCE [LARGE SCALE GENOMIC DNA]</scope>
    <source>
        <strain evidence="9 10">CPCC 100156</strain>
    </source>
</reference>
<evidence type="ECO:0000259" key="8">
    <source>
        <dbReference type="PROSITE" id="PS51202"/>
    </source>
</evidence>
<dbReference type="SUPFAM" id="SSF116726">
    <property type="entry name" value="TrkA C-terminal domain-like"/>
    <property type="match status" value="2"/>
</dbReference>
<sequence length="611" mass="63653">MPVAGRYGTAAARAGWQPVTLDQALAFGILGVTVGLFAWGRLPYDLVAMLALLAGLVTGIVPAHGAFTGFSDDIIVIVASALLVSAAVARSGAVERLMRPVLPHLTSVSTQVPVLVAAVMAASVVTKNIGALAIFMPVALQLARRTGTSPSALLMPMAFASLLGGLVTLIGTSPNIIVSRVREQITGEPFRMFDYAPVGAALALAGLIFLSFGWRLLPRGRQGTAGQAAMAIEAYTTETRVPAESPMVGKTIAELVAMGEERVTVATMLRDRFRRETPPGEVVLKAGDLLILEGDPEELEALVARAGLILVGEKPTGGEDVPEDEKAVVEGVITAESPLVGATPAGASLAGRFGVSLLAVSRRGSRIAERLNTLKLRRGDVAILKGEAARLPDTLAALRILPLTERGIALGRSRRSWIPVIILAVAMGAVALNLVPVAVAFFAASVLLLLVRALTPQEAYNAVEWPVIVLLGALIPISEAVHSTGGTELIAGWLSGAIEHLPPMGALGLIMVASMAVTPFLNNAATVLMLGPIAGSLAQRLEMSPDAFLMAVALGAACDFLTPIGHQCNTLVMGPGGYRFGDYWRLGLPLSLIVLLVGVPMIALVWPLHAP</sequence>
<dbReference type="InterPro" id="IPR006037">
    <property type="entry name" value="RCK_C"/>
</dbReference>
<dbReference type="GO" id="GO:0005886">
    <property type="term" value="C:plasma membrane"/>
    <property type="evidence" value="ECO:0007669"/>
    <property type="project" value="TreeGrafter"/>
</dbReference>
<proteinExistence type="predicted"/>
<keyword evidence="6 7" id="KW-0472">Membrane</keyword>
<evidence type="ECO:0000256" key="4">
    <source>
        <dbReference type="ARBA" id="ARBA00022737"/>
    </source>
</evidence>
<dbReference type="GO" id="GO:0006813">
    <property type="term" value="P:potassium ion transport"/>
    <property type="evidence" value="ECO:0007669"/>
    <property type="project" value="InterPro"/>
</dbReference>
<feature type="transmembrane region" description="Helical" evidence="7">
    <location>
        <begin position="74"/>
        <end position="94"/>
    </location>
</feature>
<feature type="transmembrane region" description="Helical" evidence="7">
    <location>
        <begin position="152"/>
        <end position="178"/>
    </location>
</feature>
<keyword evidence="4" id="KW-0677">Repeat</keyword>
<protein>
    <submittedName>
        <fullName evidence="9">Di-and tricarboxylate transporter</fullName>
    </submittedName>
</protein>
<evidence type="ECO:0000256" key="6">
    <source>
        <dbReference type="ARBA" id="ARBA00023136"/>
    </source>
</evidence>
<dbReference type="PANTHER" id="PTHR43652">
    <property type="entry name" value="BASIC AMINO ACID ANTIPORTER YFCC-RELATED"/>
    <property type="match status" value="1"/>
</dbReference>
<evidence type="ECO:0000256" key="7">
    <source>
        <dbReference type="SAM" id="Phobius"/>
    </source>
</evidence>
<organism evidence="9 10">
    <name type="scientific">Belnapia rosea</name>
    <dbReference type="NCBI Taxonomy" id="938405"/>
    <lineage>
        <taxon>Bacteria</taxon>
        <taxon>Pseudomonadati</taxon>
        <taxon>Pseudomonadota</taxon>
        <taxon>Alphaproteobacteria</taxon>
        <taxon>Acetobacterales</taxon>
        <taxon>Roseomonadaceae</taxon>
        <taxon>Belnapia</taxon>
    </lineage>
</organism>
<dbReference type="EMBL" id="FMZX01000030">
    <property type="protein sequence ID" value="SDE35592.1"/>
    <property type="molecule type" value="Genomic_DNA"/>
</dbReference>
<dbReference type="STRING" id="938405.SAMN02927895_04025"/>
<dbReference type="PROSITE" id="PS51202">
    <property type="entry name" value="RCK_C"/>
    <property type="match status" value="2"/>
</dbReference>
<name>A0A1G7C886_9PROT</name>
<dbReference type="InterPro" id="IPR004680">
    <property type="entry name" value="Cit_transptr-like_dom"/>
</dbReference>
<evidence type="ECO:0000313" key="9">
    <source>
        <dbReference type="EMBL" id="SDE35592.1"/>
    </source>
</evidence>
<dbReference type="InterPro" id="IPR036721">
    <property type="entry name" value="RCK_C_sf"/>
</dbReference>
<comment type="subcellular location">
    <subcellularLocation>
        <location evidence="1">Membrane</location>
        <topology evidence="1">Multi-pass membrane protein</topology>
    </subcellularLocation>
</comment>
<dbReference type="AlphaFoldDB" id="A0A1G7C886"/>
<dbReference type="Pfam" id="PF02080">
    <property type="entry name" value="TrkA_C"/>
    <property type="match status" value="1"/>
</dbReference>
<feature type="transmembrane region" description="Helical" evidence="7">
    <location>
        <begin position="21"/>
        <end position="40"/>
    </location>
</feature>
<keyword evidence="3 7" id="KW-0812">Transmembrane</keyword>
<dbReference type="CDD" id="cd01115">
    <property type="entry name" value="SLC13_permease"/>
    <property type="match status" value="1"/>
</dbReference>
<feature type="transmembrane region" description="Helical" evidence="7">
    <location>
        <begin position="46"/>
        <end position="67"/>
    </location>
</feature>
<feature type="transmembrane region" description="Helical" evidence="7">
    <location>
        <begin position="420"/>
        <end position="451"/>
    </location>
</feature>